<dbReference type="PANTHER" id="PTHR47032:SF1">
    <property type="entry name" value="UDP-D-XYLOSE:L-FUCOSE ALPHA-1,3-D-XYLOSYLTRANSFERASE-RELATED"/>
    <property type="match status" value="1"/>
</dbReference>
<dbReference type="AlphaFoldDB" id="A0A8J4GAF7"/>
<proteinExistence type="predicted"/>
<evidence type="ECO:0000313" key="4">
    <source>
        <dbReference type="EMBL" id="GIM03266.1"/>
    </source>
</evidence>
<dbReference type="InterPro" id="IPR052636">
    <property type="entry name" value="UDP-D-xylose:L-fucose_XylT"/>
</dbReference>
<dbReference type="GO" id="GO:0016757">
    <property type="term" value="F:glycosyltransferase activity"/>
    <property type="evidence" value="ECO:0007669"/>
    <property type="project" value="TreeGrafter"/>
</dbReference>
<sequence>MVTYLQDLRSSRMDQLSVLLLLAACPYLLEARDSSETFPLHRPLVDLREAAFQTVGRDGPRYPDEGFIDTVRRYRAIHNTSINAETESSISDVGTLVSDDCHNSYAVLTMANFAVMESLIPQLLESLHRIDLSTNTGASDSLARHTLVVGISTEALQACIRLRRRYKNGCLSDGISGLYEGDNRYPDFKYLAYGMAKLKYIVNVLSTGTTVLYVDADVVFLRNPFPDLLASSTDIAVATALAPCGTQPSKPDWAVMDGIEDAETDASAAATGNVLKQQHNRRALQGDEGDSDAAAATAAARGYAPGITFYRSTPGVMRCTYSLLLDMLNTVIKDGNATVLEEEHFAAFMPWCAEVLDVQLTELDPQGYMTCCGTDITPEVGNSSSLVAIHISGAPGSSLLDRQTAMEGLTGVKSSSLVYAAANHEQLSYEVNEEQAVDDGGRDSGNAAVTASESIQAYS</sequence>
<feature type="domain" description="Nucleotide-diphospho-sugar transferase" evidence="3">
    <location>
        <begin position="143"/>
        <end position="238"/>
    </location>
</feature>
<accession>A0A8J4GAF7</accession>
<feature type="region of interest" description="Disordered" evidence="1">
    <location>
        <begin position="433"/>
        <end position="459"/>
    </location>
</feature>
<dbReference type="GO" id="GO:0005794">
    <property type="term" value="C:Golgi apparatus"/>
    <property type="evidence" value="ECO:0007669"/>
    <property type="project" value="TreeGrafter"/>
</dbReference>
<name>A0A8J4GAF7_9CHLO</name>
<dbReference type="InterPro" id="IPR005069">
    <property type="entry name" value="Nucl-diP-sugar_transferase"/>
</dbReference>
<dbReference type="EMBL" id="BNCQ01000013">
    <property type="protein sequence ID" value="GIM03266.1"/>
    <property type="molecule type" value="Genomic_DNA"/>
</dbReference>
<feature type="chain" id="PRO_5035258129" description="Nucleotide-diphospho-sugar transferase domain-containing protein" evidence="2">
    <location>
        <begin position="32"/>
        <end position="459"/>
    </location>
</feature>
<evidence type="ECO:0000256" key="1">
    <source>
        <dbReference type="SAM" id="MobiDB-lite"/>
    </source>
</evidence>
<protein>
    <recommendedName>
        <fullName evidence="3">Nucleotide-diphospho-sugar transferase domain-containing protein</fullName>
    </recommendedName>
</protein>
<evidence type="ECO:0000259" key="3">
    <source>
        <dbReference type="Pfam" id="PF03407"/>
    </source>
</evidence>
<keyword evidence="2" id="KW-0732">Signal</keyword>
<feature type="compositionally biased region" description="Polar residues" evidence="1">
    <location>
        <begin position="447"/>
        <end position="459"/>
    </location>
</feature>
<organism evidence="4 5">
    <name type="scientific">Volvox reticuliferus</name>
    <dbReference type="NCBI Taxonomy" id="1737510"/>
    <lineage>
        <taxon>Eukaryota</taxon>
        <taxon>Viridiplantae</taxon>
        <taxon>Chlorophyta</taxon>
        <taxon>core chlorophytes</taxon>
        <taxon>Chlorophyceae</taxon>
        <taxon>CS clade</taxon>
        <taxon>Chlamydomonadales</taxon>
        <taxon>Volvocaceae</taxon>
        <taxon>Volvox</taxon>
    </lineage>
</organism>
<evidence type="ECO:0000256" key="2">
    <source>
        <dbReference type="SAM" id="SignalP"/>
    </source>
</evidence>
<reference evidence="4" key="1">
    <citation type="journal article" date="2021" name="Proc. Natl. Acad. Sci. U.S.A.">
        <title>Three genomes in the algal genus Volvox reveal the fate of a haploid sex-determining region after a transition to homothallism.</title>
        <authorList>
            <person name="Yamamoto K."/>
            <person name="Hamaji T."/>
            <person name="Kawai-Toyooka H."/>
            <person name="Matsuzaki R."/>
            <person name="Takahashi F."/>
            <person name="Nishimura Y."/>
            <person name="Kawachi M."/>
            <person name="Noguchi H."/>
            <person name="Minakuchi Y."/>
            <person name="Umen J.G."/>
            <person name="Toyoda A."/>
            <person name="Nozaki H."/>
        </authorList>
    </citation>
    <scope>NUCLEOTIDE SEQUENCE</scope>
    <source>
        <strain evidence="4">NIES-3785</strain>
    </source>
</reference>
<feature type="signal peptide" evidence="2">
    <location>
        <begin position="1"/>
        <end position="31"/>
    </location>
</feature>
<dbReference type="Pfam" id="PF03407">
    <property type="entry name" value="Nucleotid_trans"/>
    <property type="match status" value="1"/>
</dbReference>
<comment type="caution">
    <text evidence="4">The sequence shown here is derived from an EMBL/GenBank/DDBJ whole genome shotgun (WGS) entry which is preliminary data.</text>
</comment>
<dbReference type="Proteomes" id="UP000722791">
    <property type="component" value="Unassembled WGS sequence"/>
</dbReference>
<gene>
    <name evidence="4" type="ORF">Vretimale_7937</name>
</gene>
<dbReference type="PANTHER" id="PTHR47032">
    <property type="entry name" value="UDP-D-XYLOSE:L-FUCOSE ALPHA-1,3-D-XYLOSYLTRANSFERASE-RELATED"/>
    <property type="match status" value="1"/>
</dbReference>
<evidence type="ECO:0000313" key="5">
    <source>
        <dbReference type="Proteomes" id="UP000722791"/>
    </source>
</evidence>